<reference evidence="3" key="2">
    <citation type="journal article" date="2017" name="Nat. Plants">
        <title>The Aegilops tauschii genome reveals multiple impacts of transposons.</title>
        <authorList>
            <person name="Zhao G."/>
            <person name="Zou C."/>
            <person name="Li K."/>
            <person name="Wang K."/>
            <person name="Li T."/>
            <person name="Gao L."/>
            <person name="Zhang X."/>
            <person name="Wang H."/>
            <person name="Yang Z."/>
            <person name="Liu X."/>
            <person name="Jiang W."/>
            <person name="Mao L."/>
            <person name="Kong X."/>
            <person name="Jiao Y."/>
            <person name="Jia J."/>
        </authorList>
    </citation>
    <scope>NUCLEOTIDE SEQUENCE [LARGE SCALE GENOMIC DNA]</scope>
    <source>
        <strain evidence="3">cv. AL8/78</strain>
    </source>
</reference>
<reference evidence="2" key="3">
    <citation type="journal article" date="2017" name="Nature">
        <title>Genome sequence of the progenitor of the wheat D genome Aegilops tauschii.</title>
        <authorList>
            <person name="Luo M.C."/>
            <person name="Gu Y.Q."/>
            <person name="Puiu D."/>
            <person name="Wang H."/>
            <person name="Twardziok S.O."/>
            <person name="Deal K.R."/>
            <person name="Huo N."/>
            <person name="Zhu T."/>
            <person name="Wang L."/>
            <person name="Wang Y."/>
            <person name="McGuire P.E."/>
            <person name="Liu S."/>
            <person name="Long H."/>
            <person name="Ramasamy R.K."/>
            <person name="Rodriguez J.C."/>
            <person name="Van S.L."/>
            <person name="Yuan L."/>
            <person name="Wang Z."/>
            <person name="Xia Z."/>
            <person name="Xiao L."/>
            <person name="Anderson O.D."/>
            <person name="Ouyang S."/>
            <person name="Liang Y."/>
            <person name="Zimin A.V."/>
            <person name="Pertea G."/>
            <person name="Qi P."/>
            <person name="Bennetzen J.L."/>
            <person name="Dai X."/>
            <person name="Dawson M.W."/>
            <person name="Muller H.G."/>
            <person name="Kugler K."/>
            <person name="Rivarola-Duarte L."/>
            <person name="Spannagl M."/>
            <person name="Mayer K.F.X."/>
            <person name="Lu F.H."/>
            <person name="Bevan M.W."/>
            <person name="Leroy P."/>
            <person name="Li P."/>
            <person name="You F.M."/>
            <person name="Sun Q."/>
            <person name="Liu Z."/>
            <person name="Lyons E."/>
            <person name="Wicker T."/>
            <person name="Salzberg S.L."/>
            <person name="Devos K.M."/>
            <person name="Dvorak J."/>
        </authorList>
    </citation>
    <scope>NUCLEOTIDE SEQUENCE [LARGE SCALE GENOMIC DNA]</scope>
    <source>
        <strain evidence="2">cv. AL8/78</strain>
    </source>
</reference>
<dbReference type="EnsemblPlants" id="AET6Gv20996400.27">
    <property type="protein sequence ID" value="AET6Gv20996400.27"/>
    <property type="gene ID" value="AET6Gv20996400"/>
</dbReference>
<name>A0A453Q6S0_AEGTS</name>
<feature type="compositionally biased region" description="Polar residues" evidence="1">
    <location>
        <begin position="1"/>
        <end position="11"/>
    </location>
</feature>
<evidence type="ECO:0000313" key="3">
    <source>
        <dbReference type="Proteomes" id="UP000015105"/>
    </source>
</evidence>
<evidence type="ECO:0000256" key="1">
    <source>
        <dbReference type="SAM" id="MobiDB-lite"/>
    </source>
</evidence>
<feature type="region of interest" description="Disordered" evidence="1">
    <location>
        <begin position="1"/>
        <end position="47"/>
    </location>
</feature>
<reference evidence="2" key="4">
    <citation type="submission" date="2019-03" db="UniProtKB">
        <authorList>
            <consortium name="EnsemblPlants"/>
        </authorList>
    </citation>
    <scope>IDENTIFICATION</scope>
</reference>
<dbReference type="EnsemblPlants" id="AET6Gv20996400.28">
    <property type="protein sequence ID" value="AET6Gv20996400.28"/>
    <property type="gene ID" value="AET6Gv20996400"/>
</dbReference>
<dbReference type="Gramene" id="AET6Gv20996400.28">
    <property type="protein sequence ID" value="AET6Gv20996400.28"/>
    <property type="gene ID" value="AET6Gv20996400"/>
</dbReference>
<dbReference type="AlphaFoldDB" id="A0A453Q6S0"/>
<reference evidence="2" key="5">
    <citation type="journal article" date="2021" name="G3 (Bethesda)">
        <title>Aegilops tauschii genome assembly Aet v5.0 features greater sequence contiguity and improved annotation.</title>
        <authorList>
            <person name="Wang L."/>
            <person name="Zhu T."/>
            <person name="Rodriguez J.C."/>
            <person name="Deal K.R."/>
            <person name="Dubcovsky J."/>
            <person name="McGuire P.E."/>
            <person name="Lux T."/>
            <person name="Spannagl M."/>
            <person name="Mayer K.F.X."/>
            <person name="Baldrich P."/>
            <person name="Meyers B.C."/>
            <person name="Huo N."/>
            <person name="Gu Y.Q."/>
            <person name="Zhou H."/>
            <person name="Devos K.M."/>
            <person name="Bennetzen J.L."/>
            <person name="Unver T."/>
            <person name="Budak H."/>
            <person name="Gulick P.J."/>
            <person name="Galiba G."/>
            <person name="Kalapos B."/>
            <person name="Nelson D.R."/>
            <person name="Li P."/>
            <person name="You F.M."/>
            <person name="Luo M.C."/>
            <person name="Dvorak J."/>
        </authorList>
    </citation>
    <scope>NUCLEOTIDE SEQUENCE [LARGE SCALE GENOMIC DNA]</scope>
    <source>
        <strain evidence="2">cv. AL8/78</strain>
    </source>
</reference>
<protein>
    <submittedName>
        <fullName evidence="2">Uncharacterized protein</fullName>
    </submittedName>
</protein>
<feature type="compositionally biased region" description="Low complexity" evidence="1">
    <location>
        <begin position="26"/>
        <end position="39"/>
    </location>
</feature>
<proteinExistence type="predicted"/>
<keyword evidence="3" id="KW-1185">Reference proteome</keyword>
<organism evidence="2 3">
    <name type="scientific">Aegilops tauschii subsp. strangulata</name>
    <name type="common">Goatgrass</name>
    <dbReference type="NCBI Taxonomy" id="200361"/>
    <lineage>
        <taxon>Eukaryota</taxon>
        <taxon>Viridiplantae</taxon>
        <taxon>Streptophyta</taxon>
        <taxon>Embryophyta</taxon>
        <taxon>Tracheophyta</taxon>
        <taxon>Spermatophyta</taxon>
        <taxon>Magnoliopsida</taxon>
        <taxon>Liliopsida</taxon>
        <taxon>Poales</taxon>
        <taxon>Poaceae</taxon>
        <taxon>BOP clade</taxon>
        <taxon>Pooideae</taxon>
        <taxon>Triticodae</taxon>
        <taxon>Triticeae</taxon>
        <taxon>Triticinae</taxon>
        <taxon>Aegilops</taxon>
    </lineage>
</organism>
<evidence type="ECO:0000313" key="2">
    <source>
        <dbReference type="EnsemblPlants" id="AET6Gv20996400.28"/>
    </source>
</evidence>
<sequence>MCTTPVMSTASCIHPRASSVHPLRTPSPTSTTSPSSTPALPGPTSPAQFVANTERHVHLLHGHPPGPGVLCKQKLAHANLAPTA</sequence>
<accession>A0A453Q6S0</accession>
<reference evidence="3" key="1">
    <citation type="journal article" date="2014" name="Science">
        <title>Ancient hybridizations among the ancestral genomes of bread wheat.</title>
        <authorList>
            <consortium name="International Wheat Genome Sequencing Consortium,"/>
            <person name="Marcussen T."/>
            <person name="Sandve S.R."/>
            <person name="Heier L."/>
            <person name="Spannagl M."/>
            <person name="Pfeifer M."/>
            <person name="Jakobsen K.S."/>
            <person name="Wulff B.B."/>
            <person name="Steuernagel B."/>
            <person name="Mayer K.F."/>
            <person name="Olsen O.A."/>
        </authorList>
    </citation>
    <scope>NUCLEOTIDE SEQUENCE [LARGE SCALE GENOMIC DNA]</scope>
    <source>
        <strain evidence="3">cv. AL8/78</strain>
    </source>
</reference>
<dbReference type="Gramene" id="AET6Gv20996400.27">
    <property type="protein sequence ID" value="AET6Gv20996400.27"/>
    <property type="gene ID" value="AET6Gv20996400"/>
</dbReference>
<dbReference type="Proteomes" id="UP000015105">
    <property type="component" value="Chromosome 6D"/>
</dbReference>